<dbReference type="PANTHER" id="PTHR10039">
    <property type="entry name" value="AMELOGENIN"/>
    <property type="match status" value="1"/>
</dbReference>
<keyword evidence="1" id="KW-0853">WD repeat</keyword>
<dbReference type="HOGENOM" id="CLU_474998_0_0_1"/>
<dbReference type="PROSITE" id="PS50082">
    <property type="entry name" value="WD_REPEATS_2"/>
    <property type="match status" value="1"/>
</dbReference>
<evidence type="ECO:0000313" key="3">
    <source>
        <dbReference type="Proteomes" id="UP000054279"/>
    </source>
</evidence>
<reference evidence="2 3" key="1">
    <citation type="submission" date="2014-06" db="EMBL/GenBank/DDBJ databases">
        <title>Evolutionary Origins and Diversification of the Mycorrhizal Mutualists.</title>
        <authorList>
            <consortium name="DOE Joint Genome Institute"/>
            <consortium name="Mycorrhizal Genomics Consortium"/>
            <person name="Kohler A."/>
            <person name="Kuo A."/>
            <person name="Nagy L.G."/>
            <person name="Floudas D."/>
            <person name="Copeland A."/>
            <person name="Barry K.W."/>
            <person name="Cichocki N."/>
            <person name="Veneault-Fourrey C."/>
            <person name="LaButti K."/>
            <person name="Lindquist E.A."/>
            <person name="Lipzen A."/>
            <person name="Lundell T."/>
            <person name="Morin E."/>
            <person name="Murat C."/>
            <person name="Riley R."/>
            <person name="Ohm R."/>
            <person name="Sun H."/>
            <person name="Tunlid A."/>
            <person name="Henrissat B."/>
            <person name="Grigoriev I.V."/>
            <person name="Hibbett D.S."/>
            <person name="Martin F."/>
        </authorList>
    </citation>
    <scope>NUCLEOTIDE SEQUENCE [LARGE SCALE GENOMIC DNA]</scope>
    <source>
        <strain evidence="2 3">SS14</strain>
    </source>
</reference>
<dbReference type="Gene3D" id="2.130.10.10">
    <property type="entry name" value="YVTN repeat-like/Quinoprotein amine dehydrogenase"/>
    <property type="match status" value="1"/>
</dbReference>
<gene>
    <name evidence="2" type="ORF">M422DRAFT_270196</name>
</gene>
<sequence length="513" mass="58149">MDGLDECDDRQTLLEIFAANVSKLPTNFRFLLTARPEDDILQYLQGLDCVHVMRMDESTTKDVTNEDIEKFIRHKLQKVSFKLDRRWPNGSWVAKLVESSDCLFLWASTACSFIKPSGNEISEPAEQFDALISDRGIIGNLNELYQKVLEHKFSNKVGYDKRLSNFKTLMKKILAARVPLSRAALDVIFNAESMSEITEKILPHLGAFLTGTDERTAPIQFLHFSFKEFLTDAKRGKQFFVGDAHSANHEFALASLRIMNTLKPDICSLEDHMALNPQISDIQQCVDNWEAIVYACCFWEAHLEASDALMADDIQSFLVEFLPVHVLHWIEALSLANQLSVASTSMDSMSAFLKLSIENWQNHLKLAGDVKRMVIAFYPLVSKHCLQIYHSAMLFTPRNTELFKQYGRNNPLLYELLHPPSEWQALLCTMDEHTNSVTSVVFSPQGDRLASCSRDETIRLWYSQTGKQFGEAMMGHTDSVISVVFSPTGDTPIYTPIEKLPKSVTGPGCVKHY</sequence>
<dbReference type="InterPro" id="IPR001680">
    <property type="entry name" value="WD40_rpt"/>
</dbReference>
<dbReference type="SMART" id="SM00320">
    <property type="entry name" value="WD40"/>
    <property type="match status" value="1"/>
</dbReference>
<dbReference type="SUPFAM" id="SSF50978">
    <property type="entry name" value="WD40 repeat-like"/>
    <property type="match status" value="1"/>
</dbReference>
<dbReference type="AlphaFoldDB" id="A0A0C9UTL6"/>
<organism evidence="2 3">
    <name type="scientific">Sphaerobolus stellatus (strain SS14)</name>
    <dbReference type="NCBI Taxonomy" id="990650"/>
    <lineage>
        <taxon>Eukaryota</taxon>
        <taxon>Fungi</taxon>
        <taxon>Dikarya</taxon>
        <taxon>Basidiomycota</taxon>
        <taxon>Agaricomycotina</taxon>
        <taxon>Agaricomycetes</taxon>
        <taxon>Phallomycetidae</taxon>
        <taxon>Geastrales</taxon>
        <taxon>Sphaerobolaceae</taxon>
        <taxon>Sphaerobolus</taxon>
    </lineage>
</organism>
<keyword evidence="3" id="KW-1185">Reference proteome</keyword>
<accession>A0A0C9UTL6</accession>
<name>A0A0C9UTL6_SPHS4</name>
<evidence type="ECO:0000256" key="1">
    <source>
        <dbReference type="PROSITE-ProRule" id="PRU00221"/>
    </source>
</evidence>
<dbReference type="InterPro" id="IPR036322">
    <property type="entry name" value="WD40_repeat_dom_sf"/>
</dbReference>
<dbReference type="Pfam" id="PF00400">
    <property type="entry name" value="WD40"/>
    <property type="match status" value="1"/>
</dbReference>
<dbReference type="Proteomes" id="UP000054279">
    <property type="component" value="Unassembled WGS sequence"/>
</dbReference>
<dbReference type="PROSITE" id="PS50294">
    <property type="entry name" value="WD_REPEATS_REGION"/>
    <property type="match status" value="1"/>
</dbReference>
<dbReference type="PANTHER" id="PTHR10039:SF14">
    <property type="entry name" value="NACHT DOMAIN-CONTAINING PROTEIN"/>
    <property type="match status" value="1"/>
</dbReference>
<protein>
    <submittedName>
        <fullName evidence="2">Uncharacterized protein</fullName>
    </submittedName>
</protein>
<dbReference type="OrthoDB" id="163438at2759"/>
<feature type="repeat" description="WD" evidence="1">
    <location>
        <begin position="430"/>
        <end position="471"/>
    </location>
</feature>
<dbReference type="InterPro" id="IPR015943">
    <property type="entry name" value="WD40/YVTN_repeat-like_dom_sf"/>
</dbReference>
<dbReference type="EMBL" id="KN837304">
    <property type="protein sequence ID" value="KIJ28505.1"/>
    <property type="molecule type" value="Genomic_DNA"/>
</dbReference>
<proteinExistence type="predicted"/>
<evidence type="ECO:0000313" key="2">
    <source>
        <dbReference type="EMBL" id="KIJ28505.1"/>
    </source>
</evidence>